<proteinExistence type="inferred from homology"/>
<evidence type="ECO:0000256" key="8">
    <source>
        <dbReference type="ARBA" id="ARBA00023136"/>
    </source>
</evidence>
<comment type="subcellular location">
    <subcellularLocation>
        <location evidence="1">Mitochondrion membrane</location>
        <topology evidence="1">Multi-pass membrane protein</topology>
    </subcellularLocation>
</comment>
<evidence type="ECO:0000256" key="3">
    <source>
        <dbReference type="ARBA" id="ARBA00022448"/>
    </source>
</evidence>
<dbReference type="InterPro" id="IPR023395">
    <property type="entry name" value="MCP_dom_sf"/>
</dbReference>
<keyword evidence="3 11" id="KW-0813">Transport</keyword>
<organism evidence="12 13">
    <name type="scientific">Ceratodon purpureus</name>
    <name type="common">Fire moss</name>
    <name type="synonym">Dicranum purpureum</name>
    <dbReference type="NCBI Taxonomy" id="3225"/>
    <lineage>
        <taxon>Eukaryota</taxon>
        <taxon>Viridiplantae</taxon>
        <taxon>Streptophyta</taxon>
        <taxon>Embryophyta</taxon>
        <taxon>Bryophyta</taxon>
        <taxon>Bryophytina</taxon>
        <taxon>Bryopsida</taxon>
        <taxon>Dicranidae</taxon>
        <taxon>Pseudoditrichales</taxon>
        <taxon>Ditrichaceae</taxon>
        <taxon>Ceratodon</taxon>
    </lineage>
</organism>
<keyword evidence="8 10" id="KW-0472">Membrane</keyword>
<evidence type="ECO:0000256" key="6">
    <source>
        <dbReference type="ARBA" id="ARBA00022989"/>
    </source>
</evidence>
<dbReference type="GO" id="GO:0090422">
    <property type="term" value="F:thiamine pyrophosphate transmembrane transporter activity"/>
    <property type="evidence" value="ECO:0007669"/>
    <property type="project" value="UniProtKB-ARBA"/>
</dbReference>
<dbReference type="OrthoDB" id="18574at2759"/>
<evidence type="ECO:0000313" key="13">
    <source>
        <dbReference type="Proteomes" id="UP000822688"/>
    </source>
</evidence>
<dbReference type="PRINTS" id="PR00926">
    <property type="entry name" value="MITOCARRIER"/>
</dbReference>
<evidence type="ECO:0000256" key="4">
    <source>
        <dbReference type="ARBA" id="ARBA00022692"/>
    </source>
</evidence>
<dbReference type="PROSITE" id="PS50920">
    <property type="entry name" value="SOLCAR"/>
    <property type="match status" value="3"/>
</dbReference>
<keyword evidence="4 10" id="KW-0812">Transmembrane</keyword>
<comment type="caution">
    <text evidence="12">The sequence shown here is derived from an EMBL/GenBank/DDBJ whole genome shotgun (WGS) entry which is preliminary data.</text>
</comment>
<comment type="function">
    <text evidence="9">Mitochondrial transporter that mediates uptake of thiamine diphosphate (ThDP) into mitochondria.</text>
</comment>
<dbReference type="InterPro" id="IPR002067">
    <property type="entry name" value="MCP"/>
</dbReference>
<evidence type="ECO:0008006" key="14">
    <source>
        <dbReference type="Google" id="ProtNLM"/>
    </source>
</evidence>
<feature type="repeat" description="Solcar" evidence="10">
    <location>
        <begin position="117"/>
        <end position="203"/>
    </location>
</feature>
<dbReference type="InterPro" id="IPR018108">
    <property type="entry name" value="MCP_transmembrane"/>
</dbReference>
<reference evidence="12" key="1">
    <citation type="submission" date="2020-06" db="EMBL/GenBank/DDBJ databases">
        <title>WGS assembly of Ceratodon purpureus strain R40.</title>
        <authorList>
            <person name="Carey S.B."/>
            <person name="Jenkins J."/>
            <person name="Shu S."/>
            <person name="Lovell J.T."/>
            <person name="Sreedasyam A."/>
            <person name="Maumus F."/>
            <person name="Tiley G.P."/>
            <person name="Fernandez-Pozo N."/>
            <person name="Barry K."/>
            <person name="Chen C."/>
            <person name="Wang M."/>
            <person name="Lipzen A."/>
            <person name="Daum C."/>
            <person name="Saski C.A."/>
            <person name="Payton A.C."/>
            <person name="Mcbreen J.C."/>
            <person name="Conrad R.E."/>
            <person name="Kollar L.M."/>
            <person name="Olsson S."/>
            <person name="Huttunen S."/>
            <person name="Landis J.B."/>
            <person name="Wickett N.J."/>
            <person name="Johnson M.G."/>
            <person name="Rensing S.A."/>
            <person name="Grimwood J."/>
            <person name="Schmutz J."/>
            <person name="Mcdaniel S.F."/>
        </authorList>
    </citation>
    <scope>NUCLEOTIDE SEQUENCE</scope>
    <source>
        <strain evidence="12">R40</strain>
    </source>
</reference>
<dbReference type="FunFam" id="1.50.40.10:FF:000011">
    <property type="entry name" value="Mitochondrial thiamine pyrophosphate carrier 1"/>
    <property type="match status" value="1"/>
</dbReference>
<name>A0A8T0H6T2_CERPU</name>
<keyword evidence="13" id="KW-1185">Reference proteome</keyword>
<dbReference type="Gene3D" id="1.50.40.10">
    <property type="entry name" value="Mitochondrial carrier domain"/>
    <property type="match status" value="1"/>
</dbReference>
<evidence type="ECO:0000256" key="9">
    <source>
        <dbReference type="ARBA" id="ARBA00055350"/>
    </source>
</evidence>
<dbReference type="GO" id="GO:0031966">
    <property type="term" value="C:mitochondrial membrane"/>
    <property type="evidence" value="ECO:0007669"/>
    <property type="project" value="UniProtKB-SubCell"/>
</dbReference>
<comment type="similarity">
    <text evidence="2 11">Belongs to the mitochondrial carrier (TC 2.A.29) family.</text>
</comment>
<gene>
    <name evidence="12" type="ORF">KC19_7G107600</name>
</gene>
<dbReference type="Proteomes" id="UP000822688">
    <property type="component" value="Chromosome 7"/>
</dbReference>
<dbReference type="Pfam" id="PF00153">
    <property type="entry name" value="Mito_carr"/>
    <property type="match status" value="3"/>
</dbReference>
<accession>A0A8T0H6T2</accession>
<dbReference type="AlphaFoldDB" id="A0A8T0H6T2"/>
<keyword evidence="6" id="KW-1133">Transmembrane helix</keyword>
<evidence type="ECO:0000256" key="2">
    <source>
        <dbReference type="ARBA" id="ARBA00006375"/>
    </source>
</evidence>
<evidence type="ECO:0000313" key="12">
    <source>
        <dbReference type="EMBL" id="KAG0567063.1"/>
    </source>
</evidence>
<evidence type="ECO:0000256" key="5">
    <source>
        <dbReference type="ARBA" id="ARBA00022737"/>
    </source>
</evidence>
<evidence type="ECO:0000256" key="1">
    <source>
        <dbReference type="ARBA" id="ARBA00004225"/>
    </source>
</evidence>
<feature type="repeat" description="Solcar" evidence="10">
    <location>
        <begin position="6"/>
        <end position="107"/>
    </location>
</feature>
<keyword evidence="7" id="KW-0496">Mitochondrion</keyword>
<protein>
    <recommendedName>
        <fullName evidence="14">Mitochondrial thiamine pyrophosphate carrier</fullName>
    </recommendedName>
</protein>
<evidence type="ECO:0000256" key="10">
    <source>
        <dbReference type="PROSITE-ProRule" id="PRU00282"/>
    </source>
</evidence>
<evidence type="ECO:0000256" key="7">
    <source>
        <dbReference type="ARBA" id="ARBA00023128"/>
    </source>
</evidence>
<feature type="repeat" description="Solcar" evidence="10">
    <location>
        <begin position="222"/>
        <end position="319"/>
    </location>
</feature>
<keyword evidence="5" id="KW-0677">Repeat</keyword>
<dbReference type="PANTHER" id="PTHR24089">
    <property type="entry name" value="SOLUTE CARRIER FAMILY 25"/>
    <property type="match status" value="1"/>
</dbReference>
<sequence length="324" mass="35223">MGGGHGESTVHAVAGAVAGGVARTVVSPLDVIKIRFQVQLEPTTTRIRFANGKPPPVSKYTGVMQAAQVIVREEGVRGLWRGNVPALLLQMPYTAIQFVVMSNFKTMVSGSPQAAQHSELMSYVGGSLAGTAATFGSYPFDLLRTILASQGEPKVYPNLRSAMLGIYQQKGVRGFFAGLTPSLIEIVPYAGLQFGFYDSLQRWAHALNRLNEGQEGGGHDSLSSTQSFFCGFGAGLFAKLCCHPLDVIKKRYQVEGLRRDLRYGARIEEKAYKGMGDAIRRILAEEGWRGLYKGTLPSLVKAAPNAAITFYLYESTVHWLTSHS</sequence>
<dbReference type="SUPFAM" id="SSF103506">
    <property type="entry name" value="Mitochondrial carrier"/>
    <property type="match status" value="1"/>
</dbReference>
<evidence type="ECO:0000256" key="11">
    <source>
        <dbReference type="RuleBase" id="RU000488"/>
    </source>
</evidence>
<dbReference type="EMBL" id="CM026428">
    <property type="protein sequence ID" value="KAG0567063.1"/>
    <property type="molecule type" value="Genomic_DNA"/>
</dbReference>